<dbReference type="Pfam" id="PF25301">
    <property type="entry name" value="CUT_C"/>
    <property type="match status" value="1"/>
</dbReference>
<gene>
    <name evidence="4" type="ORF">CGOC_LOCUS13050</name>
</gene>
<dbReference type="PANTHER" id="PTHR22907">
    <property type="entry name" value="GH04558P"/>
    <property type="match status" value="1"/>
</dbReference>
<dbReference type="PROSITE" id="PS51034">
    <property type="entry name" value="ZP_2"/>
    <property type="match status" value="1"/>
</dbReference>
<organism evidence="4 5">
    <name type="scientific">Cylicostephanus goldi</name>
    <name type="common">Nematode worm</name>
    <dbReference type="NCBI Taxonomy" id="71465"/>
    <lineage>
        <taxon>Eukaryota</taxon>
        <taxon>Metazoa</taxon>
        <taxon>Ecdysozoa</taxon>
        <taxon>Nematoda</taxon>
        <taxon>Chromadorea</taxon>
        <taxon>Rhabditida</taxon>
        <taxon>Rhabditina</taxon>
        <taxon>Rhabditomorpha</taxon>
        <taxon>Strongyloidea</taxon>
        <taxon>Strongylidae</taxon>
        <taxon>Cylicostephanus</taxon>
    </lineage>
</organism>
<feature type="domain" description="ZP" evidence="3">
    <location>
        <begin position="1"/>
        <end position="181"/>
    </location>
</feature>
<dbReference type="Proteomes" id="UP000271889">
    <property type="component" value="Unassembled WGS sequence"/>
</dbReference>
<feature type="signal peptide" evidence="2">
    <location>
        <begin position="1"/>
        <end position="16"/>
    </location>
</feature>
<evidence type="ECO:0000259" key="3">
    <source>
        <dbReference type="PROSITE" id="PS51034"/>
    </source>
</evidence>
<dbReference type="InterPro" id="IPR001507">
    <property type="entry name" value="ZP_dom"/>
</dbReference>
<dbReference type="AlphaFoldDB" id="A0A3P7N7N7"/>
<keyword evidence="1 2" id="KW-0732">Signal</keyword>
<dbReference type="InterPro" id="IPR057475">
    <property type="entry name" value="CUT_C"/>
</dbReference>
<reference evidence="4 5" key="1">
    <citation type="submission" date="2018-11" db="EMBL/GenBank/DDBJ databases">
        <authorList>
            <consortium name="Pathogen Informatics"/>
        </authorList>
    </citation>
    <scope>NUCLEOTIDE SEQUENCE [LARGE SCALE GENOMIC DNA]</scope>
</reference>
<proteinExistence type="predicted"/>
<dbReference type="OrthoDB" id="6139674at2759"/>
<protein>
    <recommendedName>
        <fullName evidence="3">ZP domain-containing protein</fullName>
    </recommendedName>
</protein>
<dbReference type="SMART" id="SM00241">
    <property type="entry name" value="ZP"/>
    <property type="match status" value="1"/>
</dbReference>
<dbReference type="InterPro" id="IPR051962">
    <property type="entry name" value="Cuticlin"/>
</dbReference>
<keyword evidence="5" id="KW-1185">Reference proteome</keyword>
<evidence type="ECO:0000313" key="5">
    <source>
        <dbReference type="Proteomes" id="UP000271889"/>
    </source>
</evidence>
<accession>A0A3P7N7N7</accession>
<feature type="chain" id="PRO_5017995391" description="ZP domain-containing protein" evidence="2">
    <location>
        <begin position="17"/>
        <end position="181"/>
    </location>
</feature>
<evidence type="ECO:0000256" key="1">
    <source>
        <dbReference type="ARBA" id="ARBA00022729"/>
    </source>
</evidence>
<sequence>MLRLAHFLCLLAMAYAIPVDNGVEGEPEIECGPSSITVNFNTRAYRIQCFYMEADKTVSTQIEVSDLTTAFQTQVVPMPVCKYEILNGGPTGEPVQFATIGQPVYHKWTCDSETEDTFCAVVHSCTVDDGNGDTIQILDDNGCALDKFVLNNLEYPTDLMAGQVSSLLPWVNQIFTHTISF</sequence>
<evidence type="ECO:0000313" key="4">
    <source>
        <dbReference type="EMBL" id="VDN35860.1"/>
    </source>
</evidence>
<name>A0A3P7N7N7_CYLGO</name>
<dbReference type="EMBL" id="UYRV01127908">
    <property type="protein sequence ID" value="VDN35860.1"/>
    <property type="molecule type" value="Genomic_DNA"/>
</dbReference>
<dbReference type="PANTHER" id="PTHR22907:SF51">
    <property type="entry name" value="CUTICLIN-1"/>
    <property type="match status" value="1"/>
</dbReference>
<evidence type="ECO:0000256" key="2">
    <source>
        <dbReference type="SAM" id="SignalP"/>
    </source>
</evidence>